<feature type="region of interest" description="Disordered" evidence="1">
    <location>
        <begin position="1"/>
        <end position="38"/>
    </location>
</feature>
<sequence length="352" mass="38096">MANEAGVGCTGGQGQAGRTGSARAAARPKRPSELLGRRREELGLSLNDVASRLGISPYVYATWERTPVKDLDDDALTAVMGALEMDAVQRARLRHLAGERYSADADRAPLRPSGPVPPSAPVRRPAPARPPGPLHPPVPVHPPVPAPPSRPEEPADPATQAYLRDYAALMDAVPLPSVLFDRRWDVAHTNPAFDALFRGVGPHPTAMPHQNFLRFVLFHPDAPRVLAEHDTSWCLPLMAQLAGLLEGEPDEVLQAVRDDIALDPIMDAAYRCGLPLWMSAVGAEAIHHDGAVRPVHHPDPRWGTTDCRVVDETPARLEAKGYTRLTLVLRENRSATPGVRQGKTRLRAVSGG</sequence>
<dbReference type="InterPro" id="IPR010982">
    <property type="entry name" value="Lambda_DNA-bd_dom_sf"/>
</dbReference>
<dbReference type="CDD" id="cd00093">
    <property type="entry name" value="HTH_XRE"/>
    <property type="match status" value="1"/>
</dbReference>
<protein>
    <submittedName>
        <fullName evidence="3">Transcriptional regulator</fullName>
    </submittedName>
</protein>
<dbReference type="Pfam" id="PF17765">
    <property type="entry name" value="MLTR_LBD"/>
    <property type="match status" value="1"/>
</dbReference>
<dbReference type="SMART" id="SM00530">
    <property type="entry name" value="HTH_XRE"/>
    <property type="match status" value="1"/>
</dbReference>
<dbReference type="Proteomes" id="UP000516230">
    <property type="component" value="Chromosome"/>
</dbReference>
<keyword evidence="4" id="KW-1185">Reference proteome</keyword>
<evidence type="ECO:0000256" key="1">
    <source>
        <dbReference type="SAM" id="MobiDB-lite"/>
    </source>
</evidence>
<gene>
    <name evidence="3" type="ORF">IAG43_27920</name>
</gene>
<feature type="compositionally biased region" description="Gly residues" evidence="1">
    <location>
        <begin position="8"/>
        <end position="17"/>
    </location>
</feature>
<feature type="domain" description="HTH cro/C1-type" evidence="2">
    <location>
        <begin position="34"/>
        <end position="90"/>
    </location>
</feature>
<evidence type="ECO:0000259" key="2">
    <source>
        <dbReference type="SMART" id="SM00530"/>
    </source>
</evidence>
<dbReference type="SUPFAM" id="SSF47413">
    <property type="entry name" value="lambda repressor-like DNA-binding domains"/>
    <property type="match status" value="1"/>
</dbReference>
<name>A0A7H0I0R1_9ACTN</name>
<dbReference type="InterPro" id="IPR041413">
    <property type="entry name" value="MLTR_LBD"/>
</dbReference>
<dbReference type="GO" id="GO:0003677">
    <property type="term" value="F:DNA binding"/>
    <property type="evidence" value="ECO:0007669"/>
    <property type="project" value="InterPro"/>
</dbReference>
<reference evidence="3 4" key="1">
    <citation type="submission" date="2020-08" db="EMBL/GenBank/DDBJ databases">
        <title>A novel species.</title>
        <authorList>
            <person name="Gao J."/>
        </authorList>
    </citation>
    <scope>NUCLEOTIDE SEQUENCE [LARGE SCALE GENOMIC DNA]</scope>
    <source>
        <strain evidence="3 4">CRPJ-33</strain>
    </source>
</reference>
<evidence type="ECO:0000313" key="4">
    <source>
        <dbReference type="Proteomes" id="UP000516230"/>
    </source>
</evidence>
<dbReference type="InterPro" id="IPR001387">
    <property type="entry name" value="Cro/C1-type_HTH"/>
</dbReference>
<proteinExistence type="predicted"/>
<dbReference type="Gene3D" id="3.30.450.180">
    <property type="match status" value="1"/>
</dbReference>
<dbReference type="PANTHER" id="PTHR35010:SF2">
    <property type="entry name" value="BLL4672 PROTEIN"/>
    <property type="match status" value="1"/>
</dbReference>
<dbReference type="PANTHER" id="PTHR35010">
    <property type="entry name" value="BLL4672 PROTEIN-RELATED"/>
    <property type="match status" value="1"/>
</dbReference>
<evidence type="ECO:0000313" key="3">
    <source>
        <dbReference type="EMBL" id="QNP66377.1"/>
    </source>
</evidence>
<organism evidence="3 4">
    <name type="scientific">Streptomyces genisteinicus</name>
    <dbReference type="NCBI Taxonomy" id="2768068"/>
    <lineage>
        <taxon>Bacteria</taxon>
        <taxon>Bacillati</taxon>
        <taxon>Actinomycetota</taxon>
        <taxon>Actinomycetes</taxon>
        <taxon>Kitasatosporales</taxon>
        <taxon>Streptomycetaceae</taxon>
        <taxon>Streptomyces</taxon>
    </lineage>
</organism>
<feature type="region of interest" description="Disordered" evidence="1">
    <location>
        <begin position="103"/>
        <end position="156"/>
    </location>
</feature>
<dbReference type="KEGG" id="sgj:IAG43_27920"/>
<accession>A0A7H0I0R1</accession>
<dbReference type="AlphaFoldDB" id="A0A7H0I0R1"/>
<dbReference type="EMBL" id="CP060825">
    <property type="protein sequence ID" value="QNP66377.1"/>
    <property type="molecule type" value="Genomic_DNA"/>
</dbReference>
<dbReference type="RefSeq" id="WP_187743436.1">
    <property type="nucleotide sequence ID" value="NZ_CP060825.1"/>
</dbReference>
<feature type="compositionally biased region" description="Pro residues" evidence="1">
    <location>
        <begin position="127"/>
        <end position="149"/>
    </location>
</feature>
<dbReference type="Gene3D" id="1.10.260.40">
    <property type="entry name" value="lambda repressor-like DNA-binding domains"/>
    <property type="match status" value="1"/>
</dbReference>